<reference evidence="2" key="1">
    <citation type="submission" date="2020-07" db="EMBL/GenBank/DDBJ databases">
        <title>Acinetobacter junii strain YR7 chromosome and plasmid pNDM-YR7.</title>
        <authorList>
            <person name="Tang B."/>
        </authorList>
    </citation>
    <scope>NUCLEOTIDE SEQUENCE</scope>
    <source>
        <strain evidence="2">YR7</strain>
    </source>
</reference>
<accession>A0AAX1MDG5</accession>
<dbReference type="Proteomes" id="UP000679388">
    <property type="component" value="Chromosome"/>
</dbReference>
<keyword evidence="1" id="KW-0732">Signal</keyword>
<protein>
    <submittedName>
        <fullName evidence="2">Uncharacterized protein</fullName>
    </submittedName>
</protein>
<feature type="signal peptide" evidence="1">
    <location>
        <begin position="1"/>
        <end position="22"/>
    </location>
</feature>
<dbReference type="RefSeq" id="WP_004954769.1">
    <property type="nucleotide sequence ID" value="NZ_CP059558.1"/>
</dbReference>
<organism evidence="2 3">
    <name type="scientific">Acinetobacter junii</name>
    <dbReference type="NCBI Taxonomy" id="40215"/>
    <lineage>
        <taxon>Bacteria</taxon>
        <taxon>Pseudomonadati</taxon>
        <taxon>Pseudomonadota</taxon>
        <taxon>Gammaproteobacteria</taxon>
        <taxon>Moraxellales</taxon>
        <taxon>Moraxellaceae</taxon>
        <taxon>Acinetobacter</taxon>
    </lineage>
</organism>
<dbReference type="GeneID" id="70092642"/>
<dbReference type="EMBL" id="CP059558">
    <property type="protein sequence ID" value="QUY35413.1"/>
    <property type="molecule type" value="Genomic_DNA"/>
</dbReference>
<sequence>MLLHKRIWLGVLLATLTSSSFAEVSGTLEKDGEDLFFITEERIAYIKSPECQKFVSDNSTTYKVKFLGVDQDIKKTKLIGLTEIEFESGSRCKVNTIEKVHTVISHPVAAPAPPPPAMVIAPAVPISSSDYMSRQFTTTLADLPPVANSIRPSAAIFFRNSINAKKLNMALCKGFVHLETTEEMSNYYNVAIEEQVVTKVPVSQEIPQDTADCQQILAVYDYALAASELNKLHPSIAYSTGPFIVIYSPNSTRVDQVIDLRGYSEAQLEGFGQKWSSIFTNAANQYAQTQRSSSQQDTQFNIWIFVRDLFQASVCVTDPNLIYIFNESAGKIADIVCKGTKT</sequence>
<proteinExistence type="predicted"/>
<feature type="chain" id="PRO_5043847272" evidence="1">
    <location>
        <begin position="23"/>
        <end position="342"/>
    </location>
</feature>
<evidence type="ECO:0000313" key="3">
    <source>
        <dbReference type="Proteomes" id="UP000679388"/>
    </source>
</evidence>
<evidence type="ECO:0000313" key="2">
    <source>
        <dbReference type="EMBL" id="QUY35413.1"/>
    </source>
</evidence>
<name>A0AAX1MDG5_ACIJU</name>
<dbReference type="AlphaFoldDB" id="A0AAX1MDG5"/>
<gene>
    <name evidence="2" type="ORF">H2677_08955</name>
</gene>
<evidence type="ECO:0000256" key="1">
    <source>
        <dbReference type="SAM" id="SignalP"/>
    </source>
</evidence>